<name>A0A9W7T287_9PEZI</name>
<feature type="compositionally biased region" description="Low complexity" evidence="1">
    <location>
        <begin position="279"/>
        <end position="289"/>
    </location>
</feature>
<gene>
    <name evidence="2" type="ORF">Tdes44962_MAKER00059</name>
</gene>
<proteinExistence type="predicted"/>
<evidence type="ECO:0000313" key="2">
    <source>
        <dbReference type="EMBL" id="KAH9845849.1"/>
    </source>
</evidence>
<dbReference type="GO" id="GO:0070449">
    <property type="term" value="C:elongin complex"/>
    <property type="evidence" value="ECO:0007669"/>
    <property type="project" value="InterPro"/>
</dbReference>
<accession>A0A9W7T287</accession>
<dbReference type="PANTHER" id="PTHR15141">
    <property type="entry name" value="TRANSCRIPTION ELONGATION FACTOR B POLYPEPTIDE 3"/>
    <property type="match status" value="1"/>
</dbReference>
<dbReference type="Proteomes" id="UP001138500">
    <property type="component" value="Unassembled WGS sequence"/>
</dbReference>
<comment type="caution">
    <text evidence="2">The sequence shown here is derived from an EMBL/GenBank/DDBJ whole genome shotgun (WGS) entry which is preliminary data.</text>
</comment>
<feature type="compositionally biased region" description="Polar residues" evidence="1">
    <location>
        <begin position="304"/>
        <end position="316"/>
    </location>
</feature>
<feature type="region of interest" description="Disordered" evidence="1">
    <location>
        <begin position="275"/>
        <end position="371"/>
    </location>
</feature>
<dbReference type="Gene3D" id="6.10.250.3180">
    <property type="match status" value="1"/>
</dbReference>
<evidence type="ECO:0000256" key="1">
    <source>
        <dbReference type="SAM" id="MobiDB-lite"/>
    </source>
</evidence>
<feature type="compositionally biased region" description="Pro residues" evidence="1">
    <location>
        <begin position="326"/>
        <end position="336"/>
    </location>
</feature>
<feature type="region of interest" description="Disordered" evidence="1">
    <location>
        <begin position="140"/>
        <end position="166"/>
    </location>
</feature>
<sequence>MPAATLLQMATRIAMRNAANIEGFSNMPYELVKPILKKIDAPNKLKEIEDNTPELREHNADLWKDFIKRHIPKGDQVVEEVDITNPAKWRTYYFKLLREKEKQEQEDEARLEAAMKGLTKQKEENKASFVSKVIPQKSKGSAFVDGQRNPKASSWGIVGGPPALKNAKSGSDALAAIRRQTRDAVNQRPGWSGSKSMSTIRTPAPRNQIKEAPAWMVQQAAGPKTNTALLQAAKQSGANVKKPGVFAQVNNGPSGQEMAIRNAEREARLRALTQNKTKPAASPPAATSKAPPPAVSPPRQASPTKTAPFTMPTSAQPVKRTAASPPNEPSPKPPVAPAAASKTASLTPATVNRKRPANGPSVFMPAKKKKT</sequence>
<dbReference type="OrthoDB" id="21513at2759"/>
<feature type="compositionally biased region" description="Low complexity" evidence="1">
    <location>
        <begin position="337"/>
        <end position="350"/>
    </location>
</feature>
<feature type="region of interest" description="Disordered" evidence="1">
    <location>
        <begin position="182"/>
        <end position="201"/>
    </location>
</feature>
<reference evidence="2 3" key="2">
    <citation type="journal article" date="2021" name="Curr. Genet.">
        <title>Genetic response to nitrogen starvation in the aggressive Eucalyptus foliar pathogen Teratosphaeria destructans.</title>
        <authorList>
            <person name="Havenga M."/>
            <person name="Wingfield B.D."/>
            <person name="Wingfield M.J."/>
            <person name="Dreyer L.L."/>
            <person name="Roets F."/>
            <person name="Aylward J."/>
        </authorList>
    </citation>
    <scope>NUCLEOTIDE SEQUENCE [LARGE SCALE GENOMIC DNA]</scope>
    <source>
        <strain evidence="2">CMW44962</strain>
    </source>
</reference>
<dbReference type="EMBL" id="RIBY02000001">
    <property type="protein sequence ID" value="KAH9845849.1"/>
    <property type="molecule type" value="Genomic_DNA"/>
</dbReference>
<dbReference type="AlphaFoldDB" id="A0A9W7T287"/>
<dbReference type="GO" id="GO:0006368">
    <property type="term" value="P:transcription elongation by RNA polymerase II"/>
    <property type="evidence" value="ECO:0007669"/>
    <property type="project" value="InterPro"/>
</dbReference>
<reference evidence="2 3" key="1">
    <citation type="journal article" date="2018" name="IMA Fungus">
        <title>IMA Genome-F 10: Nine draft genome sequences of Claviceps purpurea s.lat., including C. arundinis, C. humidiphila, and C. cf. spartinae, pseudomolecules for the pitch canker pathogen Fusarium circinatum, draft genome of Davidsoniella eucalypti, Grosmannia galeiformis, Quambalaria eucalypti, and Teratosphaeria destructans.</title>
        <authorList>
            <person name="Wingfield B.D."/>
            <person name="Liu M."/>
            <person name="Nguyen H.D."/>
            <person name="Lane F.A."/>
            <person name="Morgan S.W."/>
            <person name="De Vos L."/>
            <person name="Wilken P.M."/>
            <person name="Duong T.A."/>
            <person name="Aylward J."/>
            <person name="Coetzee M.P."/>
            <person name="Dadej K."/>
            <person name="De Beer Z.W."/>
            <person name="Findlay W."/>
            <person name="Havenga M."/>
            <person name="Kolarik M."/>
            <person name="Menzies J.G."/>
            <person name="Naidoo K."/>
            <person name="Pochopski O."/>
            <person name="Shoukouhi P."/>
            <person name="Santana Q.C."/>
            <person name="Seifert K.A."/>
            <person name="Soal N."/>
            <person name="Steenkamp E.T."/>
            <person name="Tatham C.T."/>
            <person name="van der Nest M.A."/>
            <person name="Wingfield M.J."/>
        </authorList>
    </citation>
    <scope>NUCLEOTIDE SEQUENCE [LARGE SCALE GENOMIC DNA]</scope>
    <source>
        <strain evidence="2">CMW44962</strain>
    </source>
</reference>
<dbReference type="Pfam" id="PF06881">
    <property type="entry name" value="Elongin_A"/>
    <property type="match status" value="1"/>
</dbReference>
<dbReference type="InterPro" id="IPR010684">
    <property type="entry name" value="RNA_pol_II_trans_fac_SIII_A"/>
</dbReference>
<evidence type="ECO:0000313" key="3">
    <source>
        <dbReference type="Proteomes" id="UP001138500"/>
    </source>
</evidence>
<protein>
    <submittedName>
        <fullName evidence="2">RNA polymerase II transcription factor SIII (Elongin) subunit A</fullName>
    </submittedName>
</protein>
<keyword evidence="3" id="KW-1185">Reference proteome</keyword>
<dbReference type="PANTHER" id="PTHR15141:SF76">
    <property type="entry name" value="TRANSCRIPTION ELONGATION FACTOR B POLYPEPTIDE 3"/>
    <property type="match status" value="1"/>
</dbReference>
<dbReference type="InterPro" id="IPR051870">
    <property type="entry name" value="Elongin-A_domain"/>
</dbReference>
<organism evidence="2 3">
    <name type="scientific">Teratosphaeria destructans</name>
    <dbReference type="NCBI Taxonomy" id="418781"/>
    <lineage>
        <taxon>Eukaryota</taxon>
        <taxon>Fungi</taxon>
        <taxon>Dikarya</taxon>
        <taxon>Ascomycota</taxon>
        <taxon>Pezizomycotina</taxon>
        <taxon>Dothideomycetes</taxon>
        <taxon>Dothideomycetidae</taxon>
        <taxon>Mycosphaerellales</taxon>
        <taxon>Teratosphaeriaceae</taxon>
        <taxon>Teratosphaeria</taxon>
    </lineage>
</organism>